<accession>F2UPQ3</accession>
<dbReference type="STRING" id="946362.F2UPQ3"/>
<evidence type="ECO:0000313" key="6">
    <source>
        <dbReference type="EMBL" id="EGD79608.1"/>
    </source>
</evidence>
<dbReference type="GO" id="GO:0007160">
    <property type="term" value="P:cell-matrix adhesion"/>
    <property type="evidence" value="ECO:0007669"/>
    <property type="project" value="TreeGrafter"/>
</dbReference>
<dbReference type="PANTHER" id="PTHR23412">
    <property type="entry name" value="STEREOCILIN RELATED"/>
    <property type="match status" value="1"/>
</dbReference>
<dbReference type="KEGG" id="sre:PTSG_10457"/>
<dbReference type="OrthoDB" id="5959850at2759"/>
<dbReference type="InParanoid" id="F2UPQ3"/>
<evidence type="ECO:0000256" key="2">
    <source>
        <dbReference type="ARBA" id="ARBA00023180"/>
    </source>
</evidence>
<keyword evidence="1 5" id="KW-0732">Signal</keyword>
<evidence type="ECO:0000313" key="7">
    <source>
        <dbReference type="Proteomes" id="UP000007799"/>
    </source>
</evidence>
<protein>
    <submittedName>
        <fullName evidence="6">Uncharacterized protein</fullName>
    </submittedName>
</protein>
<dbReference type="AlphaFoldDB" id="F2UPQ3"/>
<keyword evidence="4" id="KW-1133">Transmembrane helix</keyword>
<dbReference type="Proteomes" id="UP000007799">
    <property type="component" value="Unassembled WGS sequence"/>
</dbReference>
<dbReference type="eggNOG" id="ENOG502SDT0">
    <property type="taxonomic scope" value="Eukaryota"/>
</dbReference>
<feature type="transmembrane region" description="Helical" evidence="4">
    <location>
        <begin position="1124"/>
        <end position="1145"/>
    </location>
</feature>
<dbReference type="EMBL" id="GL832987">
    <property type="protein sequence ID" value="EGD79608.1"/>
    <property type="molecule type" value="Genomic_DNA"/>
</dbReference>
<dbReference type="PANTHER" id="PTHR23412:SF17">
    <property type="entry name" value="OTOANCORIN"/>
    <property type="match status" value="1"/>
</dbReference>
<dbReference type="OMA" id="ITEWSTE"/>
<organism evidence="7">
    <name type="scientific">Salpingoeca rosetta (strain ATCC 50818 / BSB-021)</name>
    <dbReference type="NCBI Taxonomy" id="946362"/>
    <lineage>
        <taxon>Eukaryota</taxon>
        <taxon>Choanoflagellata</taxon>
        <taxon>Craspedida</taxon>
        <taxon>Salpingoecidae</taxon>
        <taxon>Salpingoeca</taxon>
    </lineage>
</organism>
<dbReference type="InterPro" id="IPR026664">
    <property type="entry name" value="Stereocilin-rel"/>
</dbReference>
<feature type="compositionally biased region" description="Low complexity" evidence="3">
    <location>
        <begin position="1149"/>
        <end position="1163"/>
    </location>
</feature>
<keyword evidence="2" id="KW-0325">Glycoprotein</keyword>
<name>F2UPQ3_SALR5</name>
<keyword evidence="7" id="KW-1185">Reference proteome</keyword>
<evidence type="ECO:0000256" key="5">
    <source>
        <dbReference type="SAM" id="SignalP"/>
    </source>
</evidence>
<evidence type="ECO:0000256" key="4">
    <source>
        <dbReference type="SAM" id="Phobius"/>
    </source>
</evidence>
<gene>
    <name evidence="6" type="ORF">PTSG_10457</name>
</gene>
<feature type="signal peptide" evidence="5">
    <location>
        <begin position="1"/>
        <end position="22"/>
    </location>
</feature>
<evidence type="ECO:0000256" key="3">
    <source>
        <dbReference type="SAM" id="MobiDB-lite"/>
    </source>
</evidence>
<proteinExistence type="predicted"/>
<keyword evidence="4" id="KW-0812">Transmembrane</keyword>
<dbReference type="GO" id="GO:0009986">
    <property type="term" value="C:cell surface"/>
    <property type="evidence" value="ECO:0007669"/>
    <property type="project" value="TreeGrafter"/>
</dbReference>
<keyword evidence="4" id="KW-0472">Membrane</keyword>
<feature type="chain" id="PRO_5003288760" evidence="5">
    <location>
        <begin position="23"/>
        <end position="1179"/>
    </location>
</feature>
<sequence>MRTTAAVVAFVIALTLAVAAHGAHVEPPRPNGKRTSLSGAACMSTCRVRPHTLELIAEEQEAAAAAAPMGGQTSSRFGTFEDLLMGLSNFATCVVDPSLSPSSGASFNNRFAFAAHSASHKPFFTTRTVTVGPGSDSSSDKHVFFVSSTPNCPVCVEHSDHATAATHDPSTPYAHRCNGTCLDLCTPQWAAFDAFVMEQKQQFQFKNVFNTTSDGADASLRRRRDIGDFFDDVTDTLDDAFNDVIDTVGGAFQDAVDDLQEAFVDLSDDIVETIGEQFNALSEHLQDIVRGVTSITEASLEDLSALGQDILGHLRAVGDMTIAQIGHIAQRLVDFAEENLRNFINMIDPSVFESTLQDFGCERRWAPSQATMFITRAVDVVGAVTGWDVDRFREMGSLIRGLARGDIENLEPLLIDSAVLIASGITGIPPDTVEALAERVVDIVGLVSTWNSTDFRAIGNVASGLADGDLQVLADSSHLNALARVAFDVDLNRITTIASRGIDLIGGASSDNEEGWQQVAQFASGIAADHLENMGETGIRALGRLPDTGLDPARLNMLLDRVVEVVGMPSQWDDGAWDDLGLLAVNFATDALRNISMTGLQTLGTVLDIPFDTAEMLLGEAIDQLGPITEWSTEDFGVVGNILKAIGVDVVADLNEDALMFLVDIADQLPHDVLSAVLERFMALRGVQLEEFALDLLEQLQPALAAIPSETIRRLPAEAIMLVDSIHDLSHNQVEALLARAVELFGPVENWSATTWQAFPEHAADFAAMSLSDLTPSSLSALGNDPLATFSNAALMTLGPRITELLGSVDSLTPQQLSDLGDMLKALAPQDLMHMTTDLIPFLRDVVPGVLDEAVCLLDFACDDSLGLPLQDLPLCNEQLQVIGLRLRELLGEVSTWNASVRASVGPLAISLSPADMGQLPTDALTDIASVNCLGDSLVECIVKRAMNLLGSGDSIASWTSSELRMLGNAIRGLDAAALRGLSASVVVDALDNFVSVQWNSDQLAALADQLIEALGDTADWSADMVDRAGAIIAGLDDIDLAAIPARALRRISDEVFTLLCENQKLHVMTPDQLAVVASLRTSLDCPVEEGLLTSAQSSAVTEVTNNGGDSNGSGSGSVSSGTVAAAVIVPIVLIALIVAGVFYYRNKSGSGSSSSGRPKSGSVQRRVKDIELQNQTTA</sequence>
<feature type="region of interest" description="Disordered" evidence="3">
    <location>
        <begin position="1148"/>
        <end position="1179"/>
    </location>
</feature>
<dbReference type="Gene3D" id="1.20.120.20">
    <property type="entry name" value="Apolipoprotein"/>
    <property type="match status" value="1"/>
</dbReference>
<evidence type="ECO:0000256" key="1">
    <source>
        <dbReference type="ARBA" id="ARBA00022729"/>
    </source>
</evidence>
<dbReference type="RefSeq" id="XP_004988836.1">
    <property type="nucleotide sequence ID" value="XM_004988779.1"/>
</dbReference>
<dbReference type="GeneID" id="16069376"/>
<reference evidence="6" key="1">
    <citation type="submission" date="2009-08" db="EMBL/GenBank/DDBJ databases">
        <title>Annotation of Salpingoeca rosetta.</title>
        <authorList>
            <consortium name="The Broad Institute Genome Sequencing Platform"/>
            <person name="Russ C."/>
            <person name="Cuomo C."/>
            <person name="Burger G."/>
            <person name="Gray M.W."/>
            <person name="Holland P.W.H."/>
            <person name="King N."/>
            <person name="Lang F.B.F."/>
            <person name="Roger A.J."/>
            <person name="Ruiz-Trillo I."/>
            <person name="Young S.K."/>
            <person name="Zeng Q."/>
            <person name="Gargeya S."/>
            <person name="Alvarado L."/>
            <person name="Berlin A."/>
            <person name="Chapman S.B."/>
            <person name="Chen Z."/>
            <person name="Freedman E."/>
            <person name="Gellesch M."/>
            <person name="Goldberg J."/>
            <person name="Griggs A."/>
            <person name="Gujja S."/>
            <person name="Heilman E."/>
            <person name="Heiman D."/>
            <person name="Howarth C."/>
            <person name="Mehta T."/>
            <person name="Neiman D."/>
            <person name="Pearson M."/>
            <person name="Roberts A."/>
            <person name="Saif S."/>
            <person name="Shea T."/>
            <person name="Shenoy N."/>
            <person name="Sisk P."/>
            <person name="Stolte C."/>
            <person name="Sykes S."/>
            <person name="White J."/>
            <person name="Yandava C."/>
            <person name="Haas B."/>
            <person name="Nusbaum C."/>
            <person name="Birren B."/>
        </authorList>
    </citation>
    <scope>NUCLEOTIDE SEQUENCE [LARGE SCALE GENOMIC DNA]</scope>
    <source>
        <strain evidence="6">ATCC 50818</strain>
    </source>
</reference>